<name>A0A6M2B4P2_9GAMM</name>
<comment type="caution">
    <text evidence="1">The sequence shown here is derived from an EMBL/GenBank/DDBJ whole genome shotgun (WGS) entry which is preliminary data.</text>
</comment>
<sequence>MNELFNWDGIAVPQSNFNVRKLAVKCHHDLFIGKNEFGKKLFVICLKGDQASAFKKYRVTISGLDIDLRQDDDDKQNIIITLDKQTDEDIFSLLINSIIFSINTNLDSSKVVYNVFKSINRWKLFLANRKTHILTSSQIRGLYAELSFLKALLSKVGIEDYLNILDSWKGPEKTQHDFIFNNIAVEIKSLNGDERSTVRISSEDQLESNYKKLYLKIYVLGESEDEKTSLSLNQLVESIVSLLDSYELENIFYSKICLAGYLPLEEYSKPKFFITNEKTFSVIDDFPRLTKNNLPFGIVRTNYEILLSEISRFEITNDIIWSS</sequence>
<reference evidence="1 2" key="1">
    <citation type="submission" date="2020-01" db="EMBL/GenBank/DDBJ databases">
        <authorList>
            <person name="Lee S.D."/>
        </authorList>
    </citation>
    <scope>NUCLEOTIDE SEQUENCE [LARGE SCALE GENOMIC DNA]</scope>
    <source>
        <strain evidence="1 2">Lac-M11</strain>
    </source>
</reference>
<accession>A0A6M2B4P2</accession>
<reference evidence="1 2" key="2">
    <citation type="submission" date="2020-03" db="EMBL/GenBank/DDBJ databases">
        <title>Rahnella aceri sp. nov., isoated from traditional Jeju Makgeolli.</title>
        <authorList>
            <person name="Kim I.S."/>
            <person name="Jeon D."/>
        </authorList>
    </citation>
    <scope>NUCLEOTIDE SEQUENCE [LARGE SCALE GENOMIC DNA]</scope>
    <source>
        <strain evidence="1 2">Lac-M11</strain>
    </source>
</reference>
<keyword evidence="2" id="KW-1185">Reference proteome</keyword>
<evidence type="ECO:0000313" key="2">
    <source>
        <dbReference type="Proteomes" id="UP000476696"/>
    </source>
</evidence>
<protein>
    <submittedName>
        <fullName evidence="1">PD-(D/E)XK motif protein</fullName>
    </submittedName>
</protein>
<dbReference type="EMBL" id="JAADJS010000002">
    <property type="protein sequence ID" value="NGX87414.1"/>
    <property type="molecule type" value="Genomic_DNA"/>
</dbReference>
<dbReference type="InterPro" id="IPR025534">
    <property type="entry name" value="DUF4420"/>
</dbReference>
<dbReference type="Pfam" id="PF14390">
    <property type="entry name" value="DUF4420"/>
    <property type="match status" value="1"/>
</dbReference>
<evidence type="ECO:0000313" key="1">
    <source>
        <dbReference type="EMBL" id="NGX87414.1"/>
    </source>
</evidence>
<dbReference type="AlphaFoldDB" id="A0A6M2B4P2"/>
<dbReference type="RefSeq" id="WP_165058901.1">
    <property type="nucleotide sequence ID" value="NZ_JAADJS010000002.1"/>
</dbReference>
<proteinExistence type="predicted"/>
<dbReference type="Proteomes" id="UP000476696">
    <property type="component" value="Unassembled WGS sequence"/>
</dbReference>
<gene>
    <name evidence="1" type="ORF">GW579_10000</name>
</gene>
<organism evidence="1 2">
    <name type="scientific">Rahnella contaminans</name>
    <dbReference type="NCBI Taxonomy" id="2703882"/>
    <lineage>
        <taxon>Bacteria</taxon>
        <taxon>Pseudomonadati</taxon>
        <taxon>Pseudomonadota</taxon>
        <taxon>Gammaproteobacteria</taxon>
        <taxon>Enterobacterales</taxon>
        <taxon>Yersiniaceae</taxon>
        <taxon>Rahnella</taxon>
    </lineage>
</organism>